<name>K6XAN2_9ALTE</name>
<dbReference type="Proteomes" id="UP000006327">
    <property type="component" value="Unassembled WGS sequence"/>
</dbReference>
<dbReference type="RefSeq" id="WP_007616718.1">
    <property type="nucleotide sequence ID" value="NZ_BAEO01000009.1"/>
</dbReference>
<keyword evidence="4" id="KW-1185">Reference proteome</keyword>
<feature type="domain" description="Phosphodiester glycosidase" evidence="2">
    <location>
        <begin position="374"/>
        <end position="539"/>
    </location>
</feature>
<dbReference type="InterPro" id="IPR018711">
    <property type="entry name" value="NAGPA"/>
</dbReference>
<proteinExistence type="predicted"/>
<feature type="signal peptide" evidence="1">
    <location>
        <begin position="1"/>
        <end position="21"/>
    </location>
</feature>
<gene>
    <name evidence="3" type="ORF">GARC_0708</name>
</gene>
<dbReference type="STRING" id="493475.GARC_0708"/>
<evidence type="ECO:0000313" key="4">
    <source>
        <dbReference type="Proteomes" id="UP000006327"/>
    </source>
</evidence>
<accession>K6XAN2</accession>
<dbReference type="Pfam" id="PF09992">
    <property type="entry name" value="NAGPA"/>
    <property type="match status" value="1"/>
</dbReference>
<dbReference type="eggNOG" id="COG4632">
    <property type="taxonomic scope" value="Bacteria"/>
</dbReference>
<reference evidence="3 4" key="1">
    <citation type="journal article" date="2017" name="Antonie Van Leeuwenhoek">
        <title>Rhizobium rhizosphaerae sp. nov., a novel species isolated from rice rhizosphere.</title>
        <authorList>
            <person name="Zhao J.J."/>
            <person name="Zhang J."/>
            <person name="Zhang R.J."/>
            <person name="Zhang C.W."/>
            <person name="Yin H.Q."/>
            <person name="Zhang X.X."/>
        </authorList>
    </citation>
    <scope>NUCLEOTIDE SEQUENCE [LARGE SCALE GENOMIC DNA]</scope>
    <source>
        <strain evidence="3 4">BSs20135</strain>
    </source>
</reference>
<evidence type="ECO:0000256" key="1">
    <source>
        <dbReference type="SAM" id="SignalP"/>
    </source>
</evidence>
<dbReference type="PANTHER" id="PTHR40446:SF2">
    <property type="entry name" value="N-ACETYLGLUCOSAMINE-1-PHOSPHODIESTER ALPHA-N-ACETYLGLUCOSAMINIDASE"/>
    <property type="match status" value="1"/>
</dbReference>
<dbReference type="OrthoDB" id="9809781at2"/>
<evidence type="ECO:0000259" key="2">
    <source>
        <dbReference type="Pfam" id="PF09992"/>
    </source>
</evidence>
<protein>
    <recommendedName>
        <fullName evidence="2">Phosphodiester glycosidase domain-containing protein</fullName>
    </recommendedName>
</protein>
<organism evidence="3 4">
    <name type="scientific">Paraglaciecola arctica BSs20135</name>
    <dbReference type="NCBI Taxonomy" id="493475"/>
    <lineage>
        <taxon>Bacteria</taxon>
        <taxon>Pseudomonadati</taxon>
        <taxon>Pseudomonadota</taxon>
        <taxon>Gammaproteobacteria</taxon>
        <taxon>Alteromonadales</taxon>
        <taxon>Alteromonadaceae</taxon>
        <taxon>Paraglaciecola</taxon>
    </lineage>
</organism>
<keyword evidence="1" id="KW-0732">Signal</keyword>
<evidence type="ECO:0000313" key="3">
    <source>
        <dbReference type="EMBL" id="GAC17689.1"/>
    </source>
</evidence>
<dbReference type="EMBL" id="BAEO01000009">
    <property type="protein sequence ID" value="GAC17689.1"/>
    <property type="molecule type" value="Genomic_DNA"/>
</dbReference>
<dbReference type="AlphaFoldDB" id="K6XAN2"/>
<feature type="chain" id="PRO_5003896538" description="Phosphodiester glycosidase domain-containing protein" evidence="1">
    <location>
        <begin position="22"/>
        <end position="545"/>
    </location>
</feature>
<dbReference type="PANTHER" id="PTHR40446">
    <property type="entry name" value="N-ACETYLGLUCOSAMINE-1-PHOSPHODIESTER ALPHA-N-ACETYLGLUCOSAMINIDASE"/>
    <property type="match status" value="1"/>
</dbReference>
<comment type="caution">
    <text evidence="3">The sequence shown here is derived from an EMBL/GenBank/DDBJ whole genome shotgun (WGS) entry which is preliminary data.</text>
</comment>
<dbReference type="PROSITE" id="PS51257">
    <property type="entry name" value="PROKAR_LIPOPROTEIN"/>
    <property type="match status" value="1"/>
</dbReference>
<sequence>MFSLRLLTRVVLFTSTIFISACSTSSYFGKELNLQQSQQQLLVPGLSHFQINKGQASGYFVLSSAVVSIETANLLKQKLEKFNTTGGNLPNKLPQLIAVIKPVEKGPNGNALGQLVTFGQFDTLLQAQKMQAELDDIGIHFKPTHSTQRSAGAGKQQISILKLQPSLFSGQVISALGNDSVLDIQKTSKIAQQNAAIAAVNGGFFAYQSHQGLVGDPAGIAVVDGTLVSEAVNGRPALLLRNTPALSLDILENVHSNLEMRIDDQQFQISGINRQAGKIFNCGQHHGDKIVAAIHDYVCSEQDEIIIYNHYFGNLEVVLKEQQTFRFFLDQDNKVYFTPPATYAVLPKGHRLVSASGKYLNILKQMVKSTSSVSTSQRIWSDAGEVVLEKGIYIINGGPTLLSGGKTQVTQRAQQGWDIAPVNIGSAAVDSRDEISQIQQADNSRVNFYQNWVLQRHPRTAVGITDLGTVFFVVVYGRDPLLSIGASVSEMADIMKDLGAVKAINLDGGGSSVMVIEGENTGKPSDTNGERAVAEALLFIAVKKV</sequence>